<dbReference type="InterPro" id="IPR004099">
    <property type="entry name" value="Pyr_nucl-diS_OxRdtase_dimer"/>
</dbReference>
<evidence type="ECO:0000256" key="2">
    <source>
        <dbReference type="ARBA" id="ARBA00009130"/>
    </source>
</evidence>
<comment type="cofactor">
    <cofactor evidence="1">
        <name>FAD</name>
        <dbReference type="ChEBI" id="CHEBI:57692"/>
    </cofactor>
</comment>
<keyword evidence="4" id="KW-0274">FAD</keyword>
<dbReference type="OrthoDB" id="9802028at2"/>
<dbReference type="PRINTS" id="PR00368">
    <property type="entry name" value="FADPNR"/>
</dbReference>
<dbReference type="EMBL" id="CP036280">
    <property type="protein sequence ID" value="QDU71383.1"/>
    <property type="molecule type" value="Genomic_DNA"/>
</dbReference>
<dbReference type="InterPro" id="IPR050260">
    <property type="entry name" value="FAD-bd_OxRdtase"/>
</dbReference>
<protein>
    <submittedName>
        <fullName evidence="8">Coenzyme A disulfide reductase</fullName>
        <ecNumber evidence="8">1.8.1.14</ecNumber>
    </submittedName>
</protein>
<sequence>MTNTTPLKLVIVGGVAGGASAAARARRMNEHAEIILLEKDRDVSFANCGLPYYLGGEITDRNKLTVASADLLRKRFRIDVRTMTEAVAINRDARTVTVTNHTTNTTEDLPYDKVILAPGASPIRPPVGCDQCPGVFTLRNLHDTDDIHDHLDRIDNKHALVVGGGYIGIEMAEQLVERGHPVTLVERAEQVLALLDPEMAQPGAKALTDNGIDLRTSDEVVNIERSDNTIHATLKSGATLDVGIIIFGIGVIPNTKLATDAGLDTGQTRGITVDRYMRTSDPDIYAVGDAVEYVYGPTGQSMRIALAGPANRAGRIAGEHAVTGESQPMGDVFGTSIVRVFNVAAGLTGLTARSAERFGIDANTVTVIANHHAGYFPGAKPVTLKLTYAPDTGKVLGAQAVGEQGIDKRLDVIATLMAMNGTVRDLANLDLAYAPPFGSAKDVLHMAAFAASNQLDGFDTFLPANTDLADDQVVDVRTDAEVAKSPLPAESAVTHIPLDDLRDRLGELDADRPTVVSCASGLRSHVAARILLQNNFKAVFELSGGATIRNRAVASQPANA</sequence>
<keyword evidence="5 8" id="KW-0560">Oxidoreductase</keyword>
<dbReference type="InterPro" id="IPR023753">
    <property type="entry name" value="FAD/NAD-binding_dom"/>
</dbReference>
<organism evidence="8 9">
    <name type="scientific">Mucisphaera calidilacus</name>
    <dbReference type="NCBI Taxonomy" id="2527982"/>
    <lineage>
        <taxon>Bacteria</taxon>
        <taxon>Pseudomonadati</taxon>
        <taxon>Planctomycetota</taxon>
        <taxon>Phycisphaerae</taxon>
        <taxon>Phycisphaerales</taxon>
        <taxon>Phycisphaeraceae</taxon>
        <taxon>Mucisphaera</taxon>
    </lineage>
</organism>
<keyword evidence="9" id="KW-1185">Reference proteome</keyword>
<dbReference type="InterPro" id="IPR036188">
    <property type="entry name" value="FAD/NAD-bd_sf"/>
</dbReference>
<keyword evidence="3" id="KW-0285">Flavoprotein</keyword>
<dbReference type="Gene3D" id="3.40.250.10">
    <property type="entry name" value="Rhodanese-like domain"/>
    <property type="match status" value="1"/>
</dbReference>
<dbReference type="InterPro" id="IPR016156">
    <property type="entry name" value="FAD/NAD-linked_Rdtase_dimer_sf"/>
</dbReference>
<evidence type="ECO:0000256" key="3">
    <source>
        <dbReference type="ARBA" id="ARBA00022630"/>
    </source>
</evidence>
<accession>A0A518BWM4</accession>
<evidence type="ECO:0000256" key="5">
    <source>
        <dbReference type="ARBA" id="ARBA00023002"/>
    </source>
</evidence>
<dbReference type="Pfam" id="PF02852">
    <property type="entry name" value="Pyr_redox_dim"/>
    <property type="match status" value="1"/>
</dbReference>
<gene>
    <name evidence="8" type="primary">cdr</name>
    <name evidence="8" type="ORF">Pan265_12320</name>
</gene>
<dbReference type="PRINTS" id="PR00411">
    <property type="entry name" value="PNDRDTASEI"/>
</dbReference>
<proteinExistence type="inferred from homology"/>
<dbReference type="SUPFAM" id="SSF52821">
    <property type="entry name" value="Rhodanese/Cell cycle control phosphatase"/>
    <property type="match status" value="1"/>
</dbReference>
<dbReference type="Pfam" id="PF07992">
    <property type="entry name" value="Pyr_redox_2"/>
    <property type="match status" value="1"/>
</dbReference>
<dbReference type="GO" id="GO:0050451">
    <property type="term" value="F:CoA-disulfide reductase (NADPH) activity"/>
    <property type="evidence" value="ECO:0007669"/>
    <property type="project" value="UniProtKB-EC"/>
</dbReference>
<keyword evidence="6" id="KW-0676">Redox-active center</keyword>
<feature type="domain" description="Rhodanese" evidence="7">
    <location>
        <begin position="467"/>
        <end position="545"/>
    </location>
</feature>
<dbReference type="InterPro" id="IPR036873">
    <property type="entry name" value="Rhodanese-like_dom_sf"/>
</dbReference>
<dbReference type="PANTHER" id="PTHR43429:SF1">
    <property type="entry name" value="NAD(P)H SULFUR OXIDOREDUCTASE (COA-DEPENDENT)"/>
    <property type="match status" value="1"/>
</dbReference>
<dbReference type="Gene3D" id="3.50.50.60">
    <property type="entry name" value="FAD/NAD(P)-binding domain"/>
    <property type="match status" value="2"/>
</dbReference>
<reference evidence="8 9" key="1">
    <citation type="submission" date="2019-02" db="EMBL/GenBank/DDBJ databases">
        <title>Deep-cultivation of Planctomycetes and their phenomic and genomic characterization uncovers novel biology.</title>
        <authorList>
            <person name="Wiegand S."/>
            <person name="Jogler M."/>
            <person name="Boedeker C."/>
            <person name="Pinto D."/>
            <person name="Vollmers J."/>
            <person name="Rivas-Marin E."/>
            <person name="Kohn T."/>
            <person name="Peeters S.H."/>
            <person name="Heuer A."/>
            <person name="Rast P."/>
            <person name="Oberbeckmann S."/>
            <person name="Bunk B."/>
            <person name="Jeske O."/>
            <person name="Meyerdierks A."/>
            <person name="Storesund J.E."/>
            <person name="Kallscheuer N."/>
            <person name="Luecker S."/>
            <person name="Lage O.M."/>
            <person name="Pohl T."/>
            <person name="Merkel B.J."/>
            <person name="Hornburger P."/>
            <person name="Mueller R.-W."/>
            <person name="Bruemmer F."/>
            <person name="Labrenz M."/>
            <person name="Spormann A.M."/>
            <person name="Op den Camp H."/>
            <person name="Overmann J."/>
            <person name="Amann R."/>
            <person name="Jetten M.S.M."/>
            <person name="Mascher T."/>
            <person name="Medema M.H."/>
            <person name="Devos D.P."/>
            <person name="Kaster A.-K."/>
            <person name="Ovreas L."/>
            <person name="Rohde M."/>
            <person name="Galperin M.Y."/>
            <person name="Jogler C."/>
        </authorList>
    </citation>
    <scope>NUCLEOTIDE SEQUENCE [LARGE SCALE GENOMIC DNA]</scope>
    <source>
        <strain evidence="8 9">Pan265</strain>
    </source>
</reference>
<dbReference type="Proteomes" id="UP000320386">
    <property type="component" value="Chromosome"/>
</dbReference>
<dbReference type="AlphaFoldDB" id="A0A518BWM4"/>
<dbReference type="InterPro" id="IPR001763">
    <property type="entry name" value="Rhodanese-like_dom"/>
</dbReference>
<evidence type="ECO:0000313" key="9">
    <source>
        <dbReference type="Proteomes" id="UP000320386"/>
    </source>
</evidence>
<dbReference type="Pfam" id="PF00581">
    <property type="entry name" value="Rhodanese"/>
    <property type="match status" value="1"/>
</dbReference>
<name>A0A518BWM4_9BACT</name>
<dbReference type="PROSITE" id="PS50206">
    <property type="entry name" value="RHODANESE_3"/>
    <property type="match status" value="1"/>
</dbReference>
<comment type="similarity">
    <text evidence="2">Belongs to the class-III pyridine nucleotide-disulfide oxidoreductase family.</text>
</comment>
<evidence type="ECO:0000313" key="8">
    <source>
        <dbReference type="EMBL" id="QDU71383.1"/>
    </source>
</evidence>
<evidence type="ECO:0000259" key="7">
    <source>
        <dbReference type="PROSITE" id="PS50206"/>
    </source>
</evidence>
<evidence type="ECO:0000256" key="1">
    <source>
        <dbReference type="ARBA" id="ARBA00001974"/>
    </source>
</evidence>
<dbReference type="SUPFAM" id="SSF55424">
    <property type="entry name" value="FAD/NAD-linked reductases, dimerisation (C-terminal) domain"/>
    <property type="match status" value="1"/>
</dbReference>
<dbReference type="EC" id="1.8.1.14" evidence="8"/>
<evidence type="ECO:0000256" key="4">
    <source>
        <dbReference type="ARBA" id="ARBA00022827"/>
    </source>
</evidence>
<evidence type="ECO:0000256" key="6">
    <source>
        <dbReference type="ARBA" id="ARBA00023284"/>
    </source>
</evidence>
<dbReference type="PANTHER" id="PTHR43429">
    <property type="entry name" value="PYRIDINE NUCLEOTIDE-DISULFIDE OXIDOREDUCTASE DOMAIN-CONTAINING"/>
    <property type="match status" value="1"/>
</dbReference>
<dbReference type="KEGG" id="mcad:Pan265_12320"/>
<dbReference type="RefSeq" id="WP_145445535.1">
    <property type="nucleotide sequence ID" value="NZ_CP036280.1"/>
</dbReference>
<dbReference type="SUPFAM" id="SSF51905">
    <property type="entry name" value="FAD/NAD(P)-binding domain"/>
    <property type="match status" value="2"/>
</dbReference>